<dbReference type="PROSITE" id="PS51161">
    <property type="entry name" value="ATP_CONE"/>
    <property type="match status" value="1"/>
</dbReference>
<name>A0A0B2BSH3_9ACTN</name>
<keyword evidence="10" id="KW-1185">Reference proteome</keyword>
<feature type="domain" description="ATP-cone" evidence="8">
    <location>
        <begin position="46"/>
        <end position="136"/>
    </location>
</feature>
<dbReference type="HAMAP" id="MF_00440">
    <property type="entry name" value="NrdR"/>
    <property type="match status" value="1"/>
</dbReference>
<evidence type="ECO:0000256" key="5">
    <source>
        <dbReference type="ARBA" id="ARBA00023125"/>
    </source>
</evidence>
<evidence type="ECO:0000313" key="10">
    <source>
        <dbReference type="Proteomes" id="UP000230842"/>
    </source>
</evidence>
<dbReference type="Pfam" id="PF03477">
    <property type="entry name" value="ATP-cone"/>
    <property type="match status" value="1"/>
</dbReference>
<reference evidence="9 10" key="1">
    <citation type="submission" date="2017-11" db="EMBL/GenBank/DDBJ databases">
        <title>Genomic Encyclopedia of Archaeal and Bacterial Type Strains, Phase II (KMG-II): From Individual Species to Whole Genera.</title>
        <authorList>
            <person name="Goeker M."/>
        </authorList>
    </citation>
    <scope>NUCLEOTIDE SEQUENCE [LARGE SCALE GENOMIC DNA]</scope>
    <source>
        <strain evidence="9 10">DSM 27763</strain>
    </source>
</reference>
<dbReference type="AlphaFoldDB" id="A0A0B2BSH3"/>
<evidence type="ECO:0000259" key="8">
    <source>
        <dbReference type="PROSITE" id="PS51161"/>
    </source>
</evidence>
<gene>
    <name evidence="7" type="primary">nrdR</name>
    <name evidence="9" type="ORF">CLV56_3271</name>
</gene>
<dbReference type="InterPro" id="IPR003796">
    <property type="entry name" value="RNR_NrdR-like"/>
</dbReference>
<dbReference type="GO" id="GO:0045892">
    <property type="term" value="P:negative regulation of DNA-templated transcription"/>
    <property type="evidence" value="ECO:0007669"/>
    <property type="project" value="UniProtKB-UniRule"/>
</dbReference>
<keyword evidence="1 7" id="KW-0678">Repressor</keyword>
<dbReference type="Pfam" id="PF22811">
    <property type="entry name" value="Zn_ribbon_NrdR"/>
    <property type="match status" value="1"/>
</dbReference>
<dbReference type="GO" id="GO:0003677">
    <property type="term" value="F:DNA binding"/>
    <property type="evidence" value="ECO:0007669"/>
    <property type="project" value="UniProtKB-KW"/>
</dbReference>
<comment type="caution">
    <text evidence="9">The sequence shown here is derived from an EMBL/GenBank/DDBJ whole genome shotgun (WGS) entry which is preliminary data.</text>
</comment>
<protein>
    <recommendedName>
        <fullName evidence="7">Transcriptional repressor NrdR</fullName>
    </recommendedName>
</protein>
<dbReference type="RefSeq" id="WP_039342276.1">
    <property type="nucleotide sequence ID" value="NZ_PGEZ01000002.1"/>
</dbReference>
<evidence type="ECO:0000256" key="4">
    <source>
        <dbReference type="ARBA" id="ARBA00023015"/>
    </source>
</evidence>
<proteinExistence type="inferred from homology"/>
<dbReference type="PANTHER" id="PTHR30455">
    <property type="entry name" value="TRANSCRIPTIONAL REPRESSOR NRDR"/>
    <property type="match status" value="1"/>
</dbReference>
<keyword evidence="4 7" id="KW-0805">Transcription regulation</keyword>
<evidence type="ECO:0000256" key="6">
    <source>
        <dbReference type="ARBA" id="ARBA00023163"/>
    </source>
</evidence>
<organism evidence="9 10">
    <name type="scientific">Mumia flava</name>
    <dbReference type="NCBI Taxonomy" id="1348852"/>
    <lineage>
        <taxon>Bacteria</taxon>
        <taxon>Bacillati</taxon>
        <taxon>Actinomycetota</taxon>
        <taxon>Actinomycetes</taxon>
        <taxon>Propionibacteriales</taxon>
        <taxon>Nocardioidaceae</taxon>
        <taxon>Mumia</taxon>
    </lineage>
</organism>
<evidence type="ECO:0000256" key="3">
    <source>
        <dbReference type="ARBA" id="ARBA00022840"/>
    </source>
</evidence>
<keyword evidence="6 7" id="KW-0804">Transcription</keyword>
<sequence>MHCPYCRHTDTRVLDSRVADDGGAIKRRRTCTECNKRFTTVEQIQLTVCKRSGASEPFSRDKAVAGVRKACKGRPVSEDDLARLGQAVEHALRASGGAEVSSHEVGLAVLEPLKALDKVAYLRFASVYKNFADVADFADEIAELMAADADCDLVKESESTKHS</sequence>
<evidence type="ECO:0000256" key="2">
    <source>
        <dbReference type="ARBA" id="ARBA00022741"/>
    </source>
</evidence>
<dbReference type="EMBL" id="PGEZ01000002">
    <property type="protein sequence ID" value="PJJ53776.1"/>
    <property type="molecule type" value="Genomic_DNA"/>
</dbReference>
<dbReference type="GO" id="GO:0008270">
    <property type="term" value="F:zinc ion binding"/>
    <property type="evidence" value="ECO:0007669"/>
    <property type="project" value="UniProtKB-UniRule"/>
</dbReference>
<dbReference type="OrthoDB" id="9807461at2"/>
<keyword evidence="7" id="KW-0863">Zinc-finger</keyword>
<dbReference type="PANTHER" id="PTHR30455:SF2">
    <property type="entry name" value="TRANSCRIPTIONAL REPRESSOR NRDR"/>
    <property type="match status" value="1"/>
</dbReference>
<feature type="zinc finger region" evidence="7">
    <location>
        <begin position="3"/>
        <end position="34"/>
    </location>
</feature>
<comment type="similarity">
    <text evidence="7">Belongs to the NrdR family.</text>
</comment>
<keyword evidence="7" id="KW-0862">Zinc</keyword>
<comment type="cofactor">
    <cofactor evidence="7">
        <name>Zn(2+)</name>
        <dbReference type="ChEBI" id="CHEBI:29105"/>
    </cofactor>
    <text evidence="7">Binds 1 zinc ion.</text>
</comment>
<dbReference type="InterPro" id="IPR005144">
    <property type="entry name" value="ATP-cone_dom"/>
</dbReference>
<dbReference type="GO" id="GO:0005524">
    <property type="term" value="F:ATP binding"/>
    <property type="evidence" value="ECO:0007669"/>
    <property type="project" value="UniProtKB-UniRule"/>
</dbReference>
<keyword evidence="7" id="KW-0479">Metal-binding</keyword>
<comment type="function">
    <text evidence="7">Negatively regulates transcription of bacterial ribonucleotide reductase nrd genes and operons by binding to NrdR-boxes.</text>
</comment>
<evidence type="ECO:0000256" key="7">
    <source>
        <dbReference type="HAMAP-Rule" id="MF_00440"/>
    </source>
</evidence>
<accession>A0A0B2BSH3</accession>
<keyword evidence="5 7" id="KW-0238">DNA-binding</keyword>
<dbReference type="Proteomes" id="UP000230842">
    <property type="component" value="Unassembled WGS sequence"/>
</dbReference>
<evidence type="ECO:0000313" key="9">
    <source>
        <dbReference type="EMBL" id="PJJ53776.1"/>
    </source>
</evidence>
<dbReference type="NCBIfam" id="TIGR00244">
    <property type="entry name" value="transcriptional regulator NrdR"/>
    <property type="match status" value="1"/>
</dbReference>
<keyword evidence="2 7" id="KW-0547">Nucleotide-binding</keyword>
<dbReference type="InterPro" id="IPR055173">
    <property type="entry name" value="NrdR-like_N"/>
</dbReference>
<keyword evidence="3 7" id="KW-0067">ATP-binding</keyword>
<evidence type="ECO:0000256" key="1">
    <source>
        <dbReference type="ARBA" id="ARBA00022491"/>
    </source>
</evidence>